<evidence type="ECO:0000256" key="4">
    <source>
        <dbReference type="ARBA" id="ARBA00022475"/>
    </source>
</evidence>
<evidence type="ECO:0000256" key="12">
    <source>
        <dbReference type="SAM" id="Phobius"/>
    </source>
</evidence>
<sequence length="823" mass="94886">MKFGKEFSSQMVPEWHEAYMNYSSLKSHLKEIIKFKRKNNNHGHGHHHGEGLRRKLTLYRSFSGLISTPGRKKHHHGGHGHGHGHGGGQIGHLSDSDDDIEEGLKSAPILVHSASHGYQTTFLMEAEEGGEYETVFFRRLDDEFNKVEKFYKDKVQEVVKEAMMLNKQMDALIAFRVKVEHPDSWPWEERTVEMTRLASDVASSAAAVAASTPAGARSMRAGAQSHMEAIQEGGSSKAGKSEEDDDDNDVEKEEDNVVSDVAAGDTSRLKAARPSPIEVLDRVKINHTKETPRSTIKGVLKASNTELKFSRDNLRRVEEKLRRAFVEFYQKLRLLKSYSFLNVLAFSKILKKYDKITSRHATKSYMNMVDNSYHGSSDEVVRLMERVEATFIKHFTNGNRTKGMNILRPKAKRERHRITFSTGFLGGCVFSLVVALFAIIRTRHILQKEGQEQYMNTMFPLYSLFGFIVLHILMYAGNIYYWRRYRVNYSFILGFKQGTELGYRPVLLVGFSIGVCALLCVIANLDMEVDPETKDYEALTELLPLFLLIVLLIVLILPFNIIYRSSRLFFLTCLFHCLAAPLYKVTLPDFLLGDQLTSQVQALRSIQFYICHYGWGDYKHRLNTCTDSDAYNAFLFIVAVVPYTWRLLQCLRRLFEEKNAEQGYNGIKYFLTIVAVCLRTAYSVVDEDHQFAWRILAGIFSAIAAIFCTYWDLVYDWGLLNRTSKNRWLRDKLLVPQKNVYFIAMILNILLRFAWLQTVLDFNFKFMHRQTMVAVVASLEIIRRGIWNFFRLENEHLNNVGKYRAFKTVPLPFNYDEDDDKDN</sequence>
<comment type="similarity">
    <text evidence="2">Belongs to the SYG1 (TC 2.A.94) family.</text>
</comment>
<protein>
    <submittedName>
        <fullName evidence="15">Uncharacterized protein</fullName>
    </submittedName>
</protein>
<dbReference type="InterPro" id="IPR004331">
    <property type="entry name" value="SPX_dom"/>
</dbReference>
<keyword evidence="16" id="KW-1185">Reference proteome</keyword>
<organism evidence="15 16">
    <name type="scientific">Thlaspi arvense</name>
    <name type="common">Field penny-cress</name>
    <dbReference type="NCBI Taxonomy" id="13288"/>
    <lineage>
        <taxon>Eukaryota</taxon>
        <taxon>Viridiplantae</taxon>
        <taxon>Streptophyta</taxon>
        <taxon>Embryophyta</taxon>
        <taxon>Tracheophyta</taxon>
        <taxon>Spermatophyta</taxon>
        <taxon>Magnoliopsida</taxon>
        <taxon>eudicotyledons</taxon>
        <taxon>Gunneridae</taxon>
        <taxon>Pentapetalae</taxon>
        <taxon>rosids</taxon>
        <taxon>malvids</taxon>
        <taxon>Brassicales</taxon>
        <taxon>Brassicaceae</taxon>
        <taxon>Thlaspideae</taxon>
        <taxon>Thlaspi</taxon>
    </lineage>
</organism>
<evidence type="ECO:0000256" key="9">
    <source>
        <dbReference type="ARBA" id="ARBA00043939"/>
    </source>
</evidence>
<feature type="domain" description="EXS" evidence="13">
    <location>
        <begin position="626"/>
        <end position="823"/>
    </location>
</feature>
<evidence type="ECO:0000313" key="15">
    <source>
        <dbReference type="EMBL" id="CAH2045656.1"/>
    </source>
</evidence>
<evidence type="ECO:0000256" key="6">
    <source>
        <dbReference type="ARBA" id="ARBA00022692"/>
    </source>
</evidence>
<feature type="transmembrane region" description="Helical" evidence="12">
    <location>
        <begin position="691"/>
        <end position="719"/>
    </location>
</feature>
<evidence type="ECO:0000256" key="1">
    <source>
        <dbReference type="ARBA" id="ARBA00004651"/>
    </source>
</evidence>
<dbReference type="GO" id="GO:0005802">
    <property type="term" value="C:trans-Golgi network"/>
    <property type="evidence" value="ECO:0007669"/>
    <property type="project" value="TreeGrafter"/>
</dbReference>
<feature type="transmembrane region" description="Helical" evidence="12">
    <location>
        <begin position="630"/>
        <end position="648"/>
    </location>
</feature>
<dbReference type="Pfam" id="PF03124">
    <property type="entry name" value="EXS"/>
    <property type="match status" value="1"/>
</dbReference>
<evidence type="ECO:0000313" key="16">
    <source>
        <dbReference type="Proteomes" id="UP000836841"/>
    </source>
</evidence>
<dbReference type="InterPro" id="IPR034092">
    <property type="entry name" value="PHO1_SPX"/>
</dbReference>
<evidence type="ECO:0000259" key="14">
    <source>
        <dbReference type="PROSITE" id="PS51382"/>
    </source>
</evidence>
<evidence type="ECO:0000256" key="11">
    <source>
        <dbReference type="SAM" id="MobiDB-lite"/>
    </source>
</evidence>
<feature type="transmembrane region" description="Helical" evidence="12">
    <location>
        <begin position="418"/>
        <end position="440"/>
    </location>
</feature>
<dbReference type="PANTHER" id="PTHR10783:SF128">
    <property type="entry name" value="PHOSPHATE TRANSPORTER PHO1 HOMOLOG 5"/>
    <property type="match status" value="1"/>
</dbReference>
<feature type="transmembrane region" description="Helical" evidence="12">
    <location>
        <begin position="545"/>
        <end position="563"/>
    </location>
</feature>
<dbReference type="PROSITE" id="PS51382">
    <property type="entry name" value="SPX"/>
    <property type="match status" value="1"/>
</dbReference>
<feature type="compositionally biased region" description="Basic residues" evidence="11">
    <location>
        <begin position="70"/>
        <end position="84"/>
    </location>
</feature>
<feature type="region of interest" description="Disordered" evidence="11">
    <location>
        <begin position="68"/>
        <end position="98"/>
    </location>
</feature>
<dbReference type="GO" id="GO:0000822">
    <property type="term" value="F:inositol hexakisphosphate binding"/>
    <property type="evidence" value="ECO:0007669"/>
    <property type="project" value="TreeGrafter"/>
</dbReference>
<dbReference type="PROSITE" id="PS51380">
    <property type="entry name" value="EXS"/>
    <property type="match status" value="1"/>
</dbReference>
<gene>
    <name evidence="15" type="ORF">TAV2_LOCUS5451</name>
</gene>
<evidence type="ECO:0000256" key="7">
    <source>
        <dbReference type="ARBA" id="ARBA00022989"/>
    </source>
</evidence>
<evidence type="ECO:0000256" key="2">
    <source>
        <dbReference type="ARBA" id="ARBA00009665"/>
    </source>
</evidence>
<feature type="transmembrane region" description="Helical" evidence="12">
    <location>
        <begin position="740"/>
        <end position="760"/>
    </location>
</feature>
<evidence type="ECO:0000256" key="10">
    <source>
        <dbReference type="SAM" id="Coils"/>
    </source>
</evidence>
<feature type="region of interest" description="Disordered" evidence="11">
    <location>
        <begin position="211"/>
        <end position="269"/>
    </location>
</feature>
<keyword evidence="3" id="KW-0813">Transport</keyword>
<dbReference type="EMBL" id="OU466858">
    <property type="protein sequence ID" value="CAH2045656.1"/>
    <property type="molecule type" value="Genomic_DNA"/>
</dbReference>
<evidence type="ECO:0000256" key="3">
    <source>
        <dbReference type="ARBA" id="ARBA00022448"/>
    </source>
</evidence>
<dbReference type="GO" id="GO:0006817">
    <property type="term" value="P:phosphate ion transport"/>
    <property type="evidence" value="ECO:0007669"/>
    <property type="project" value="UniProtKB-KW"/>
</dbReference>
<proteinExistence type="inferred from homology"/>
<keyword evidence="6 12" id="KW-0812">Transmembrane</keyword>
<keyword evidence="7 12" id="KW-1133">Transmembrane helix</keyword>
<dbReference type="AlphaFoldDB" id="A0AAU9RL79"/>
<dbReference type="Pfam" id="PF03105">
    <property type="entry name" value="SPX"/>
    <property type="match status" value="1"/>
</dbReference>
<feature type="domain" description="SPX" evidence="14">
    <location>
        <begin position="1"/>
        <end position="367"/>
    </location>
</feature>
<dbReference type="CDD" id="cd14476">
    <property type="entry name" value="SPX_PHO1_like"/>
    <property type="match status" value="1"/>
</dbReference>
<name>A0AAU9RL79_THLAR</name>
<reference evidence="15 16" key="1">
    <citation type="submission" date="2022-03" db="EMBL/GenBank/DDBJ databases">
        <authorList>
            <person name="Nunn A."/>
            <person name="Chopra R."/>
            <person name="Nunn A."/>
            <person name="Contreras Garrido A."/>
        </authorList>
    </citation>
    <scope>NUCLEOTIDE SEQUENCE [LARGE SCALE GENOMIC DNA]</scope>
</reference>
<comment type="function">
    <text evidence="9">May transport inorganic phosphate (Pi).</text>
</comment>
<dbReference type="GO" id="GO:0016036">
    <property type="term" value="P:cellular response to phosphate starvation"/>
    <property type="evidence" value="ECO:0007669"/>
    <property type="project" value="TreeGrafter"/>
</dbReference>
<feature type="transmembrane region" description="Helical" evidence="12">
    <location>
        <begin position="460"/>
        <end position="482"/>
    </location>
</feature>
<feature type="coiled-coil region" evidence="10">
    <location>
        <begin position="300"/>
        <end position="327"/>
    </location>
</feature>
<dbReference type="GO" id="GO:0005886">
    <property type="term" value="C:plasma membrane"/>
    <property type="evidence" value="ECO:0007669"/>
    <property type="project" value="UniProtKB-SubCell"/>
</dbReference>
<evidence type="ECO:0000259" key="13">
    <source>
        <dbReference type="PROSITE" id="PS51380"/>
    </source>
</evidence>
<keyword evidence="5" id="KW-0592">Phosphate transport</keyword>
<feature type="compositionally biased region" description="Acidic residues" evidence="11">
    <location>
        <begin position="242"/>
        <end position="257"/>
    </location>
</feature>
<dbReference type="Proteomes" id="UP000836841">
    <property type="component" value="Chromosome 2"/>
</dbReference>
<comment type="subcellular location">
    <subcellularLocation>
        <location evidence="1">Cell membrane</location>
        <topology evidence="1">Multi-pass membrane protein</topology>
    </subcellularLocation>
</comment>
<accession>A0AAU9RL79</accession>
<dbReference type="PANTHER" id="PTHR10783">
    <property type="entry name" value="XENOTROPIC AND POLYTROPIC RETROVIRUS RECEPTOR 1-RELATED"/>
    <property type="match status" value="1"/>
</dbReference>
<dbReference type="InterPro" id="IPR004342">
    <property type="entry name" value="EXS_C"/>
</dbReference>
<keyword evidence="4" id="KW-1003">Cell membrane</keyword>
<feature type="transmembrane region" description="Helical" evidence="12">
    <location>
        <begin position="503"/>
        <end position="525"/>
    </location>
</feature>
<feature type="transmembrane region" description="Helical" evidence="12">
    <location>
        <begin position="669"/>
        <end position="685"/>
    </location>
</feature>
<keyword evidence="10" id="KW-0175">Coiled coil</keyword>
<evidence type="ECO:0000256" key="5">
    <source>
        <dbReference type="ARBA" id="ARBA00022592"/>
    </source>
</evidence>
<keyword evidence="8 12" id="KW-0472">Membrane</keyword>
<evidence type="ECO:0000256" key="8">
    <source>
        <dbReference type="ARBA" id="ARBA00023136"/>
    </source>
</evidence>